<dbReference type="GO" id="GO:0008889">
    <property type="term" value="F:glycerophosphodiester phosphodiesterase activity"/>
    <property type="evidence" value="ECO:0007669"/>
    <property type="project" value="TreeGrafter"/>
</dbReference>
<dbReference type="CDD" id="cd08566">
    <property type="entry name" value="GDPD_AtGDE_like"/>
    <property type="match status" value="1"/>
</dbReference>
<dbReference type="PANTHER" id="PTHR46320:SF1">
    <property type="entry name" value="GLYCEROPHOSPHODIESTER PHOSPHODIESTERASE 1"/>
    <property type="match status" value="1"/>
</dbReference>
<dbReference type="PANTHER" id="PTHR46320">
    <property type="entry name" value="GLYCEROPHOSPHODIESTER PHOSPHODIESTERASE 1"/>
    <property type="match status" value="1"/>
</dbReference>
<evidence type="ECO:0000313" key="2">
    <source>
        <dbReference type="EMBL" id="QCI79358.1"/>
    </source>
</evidence>
<dbReference type="PROSITE" id="PS51704">
    <property type="entry name" value="GP_PDE"/>
    <property type="match status" value="1"/>
</dbReference>
<organism evidence="2 3">
    <name type="scientific">Hankyongella ginsenosidimutans</name>
    <dbReference type="NCBI Taxonomy" id="1763828"/>
    <lineage>
        <taxon>Bacteria</taxon>
        <taxon>Pseudomonadati</taxon>
        <taxon>Pseudomonadota</taxon>
        <taxon>Alphaproteobacteria</taxon>
        <taxon>Sphingomonadales</taxon>
        <taxon>Sphingomonadaceae</taxon>
        <taxon>Hankyongella</taxon>
    </lineage>
</organism>
<dbReference type="GO" id="GO:0006580">
    <property type="term" value="P:ethanolamine metabolic process"/>
    <property type="evidence" value="ECO:0007669"/>
    <property type="project" value="TreeGrafter"/>
</dbReference>
<dbReference type="AlphaFoldDB" id="A0A4D7C7R9"/>
<dbReference type="RefSeq" id="WP_222874427.1">
    <property type="nucleotide sequence ID" value="NZ_CP039704.1"/>
</dbReference>
<keyword evidence="3" id="KW-1185">Reference proteome</keyword>
<accession>A0A4D7C7R9</accession>
<gene>
    <name evidence="2" type="ORF">E6W36_06740</name>
</gene>
<sequence>MRPAGGAAQGGAAPIAAAPIAAALDCLRAQGRGLASAHRGGPGPGLPENALETLAAGFAAGVRLFEVDVRRTKDGVLVLLHDETLERTTTGSGSLRSHSLQELAGVRLKDDAGALTQGRLPTLADALTWAVKRGAYLQLDIKPEVRFEDVVAAVWQARAADSVILIVYSTQAASRLARLAPDMTISAPAETAQDLTALQNAGVGLGRLAAWTGLTEKPLRTMRRCAVRVSSRFLARSVGPACVWTIATQQTATCPSTPRASRTAWRSSPAIARRPLRRRSMLLTVARVPALWWHRNRGCAHRPER</sequence>
<name>A0A4D7C7R9_9SPHN</name>
<evidence type="ECO:0000259" key="1">
    <source>
        <dbReference type="PROSITE" id="PS51704"/>
    </source>
</evidence>
<evidence type="ECO:0000313" key="3">
    <source>
        <dbReference type="Proteomes" id="UP000298714"/>
    </source>
</evidence>
<dbReference type="Proteomes" id="UP000298714">
    <property type="component" value="Chromosome"/>
</dbReference>
<dbReference type="Gene3D" id="3.20.20.190">
    <property type="entry name" value="Phosphatidylinositol (PI) phosphodiesterase"/>
    <property type="match status" value="1"/>
</dbReference>
<dbReference type="GO" id="GO:0005886">
    <property type="term" value="C:plasma membrane"/>
    <property type="evidence" value="ECO:0007669"/>
    <property type="project" value="TreeGrafter"/>
</dbReference>
<dbReference type="InterPro" id="IPR030395">
    <property type="entry name" value="GP_PDE_dom"/>
</dbReference>
<dbReference type="EMBL" id="CP039704">
    <property type="protein sequence ID" value="QCI79358.1"/>
    <property type="molecule type" value="Genomic_DNA"/>
</dbReference>
<dbReference type="InterPro" id="IPR017946">
    <property type="entry name" value="PLC-like_Pdiesterase_TIM-brl"/>
</dbReference>
<reference evidence="3" key="1">
    <citation type="submission" date="2019-04" db="EMBL/GenBank/DDBJ databases">
        <title>Complete genome sequence of Sphingomonas sp. W1-2-3.</title>
        <authorList>
            <person name="Im W.T."/>
        </authorList>
    </citation>
    <scope>NUCLEOTIDE SEQUENCE [LARGE SCALE GENOMIC DNA]</scope>
    <source>
        <strain evidence="3">W1-2-3</strain>
    </source>
</reference>
<proteinExistence type="predicted"/>
<feature type="domain" description="GP-PDE" evidence="1">
    <location>
        <begin position="33"/>
        <end position="276"/>
    </location>
</feature>
<dbReference type="GO" id="GO:0006644">
    <property type="term" value="P:phospholipid metabolic process"/>
    <property type="evidence" value="ECO:0007669"/>
    <property type="project" value="TreeGrafter"/>
</dbReference>
<dbReference type="Pfam" id="PF03009">
    <property type="entry name" value="GDPD"/>
    <property type="match status" value="1"/>
</dbReference>
<dbReference type="GO" id="GO:0070291">
    <property type="term" value="P:N-acylethanolamine metabolic process"/>
    <property type="evidence" value="ECO:0007669"/>
    <property type="project" value="TreeGrafter"/>
</dbReference>
<protein>
    <submittedName>
        <fullName evidence="2">Glycerophosphodiester phosphodiesterase family protein</fullName>
    </submittedName>
</protein>
<dbReference type="KEGG" id="hgn:E6W36_06740"/>
<dbReference type="SUPFAM" id="SSF51695">
    <property type="entry name" value="PLC-like phosphodiesterases"/>
    <property type="match status" value="1"/>
</dbReference>